<comment type="subcellular location">
    <subcellularLocation>
        <location evidence="1 14">Cytoplasm</location>
    </subcellularLocation>
</comment>
<dbReference type="InterPro" id="IPR007197">
    <property type="entry name" value="rSAM"/>
</dbReference>
<accession>A0A6G7PWF5</accession>
<dbReference type="EC" id="2.1.1.192" evidence="14"/>
<keyword evidence="16" id="KW-1185">Reference proteome</keyword>
<dbReference type="InterPro" id="IPR040072">
    <property type="entry name" value="Methyltransferase_A"/>
</dbReference>
<feature type="binding site" evidence="14">
    <location>
        <begin position="213"/>
        <end position="215"/>
    </location>
    <ligand>
        <name>S-adenosyl-L-methionine</name>
        <dbReference type="ChEBI" id="CHEBI:59789"/>
    </ligand>
</feature>
<evidence type="ECO:0000256" key="9">
    <source>
        <dbReference type="ARBA" id="ARBA00022694"/>
    </source>
</evidence>
<dbReference type="PIRSF" id="PIRSF006004">
    <property type="entry name" value="CHP00048"/>
    <property type="match status" value="1"/>
</dbReference>
<keyword evidence="9 14" id="KW-0819">tRNA processing</keyword>
<dbReference type="AlphaFoldDB" id="A0A6G7PWF5"/>
<dbReference type="PANTHER" id="PTHR30544">
    <property type="entry name" value="23S RRNA METHYLTRANSFERASE"/>
    <property type="match status" value="1"/>
</dbReference>
<comment type="similarity">
    <text evidence="2 14">Belongs to the radical SAM superfamily. RlmN family.</text>
</comment>
<feature type="binding site" evidence="14">
    <location>
        <position position="113"/>
    </location>
    <ligand>
        <name>[4Fe-4S] cluster</name>
        <dbReference type="ChEBI" id="CHEBI:49883"/>
        <note>4Fe-4S-S-AdoMet</note>
    </ligand>
</feature>
<dbReference type="GO" id="GO:0002935">
    <property type="term" value="F:tRNA (adenine(37)-C2)-methyltransferase activity"/>
    <property type="evidence" value="ECO:0007669"/>
    <property type="project" value="UniProtKB-UniRule"/>
</dbReference>
<protein>
    <recommendedName>
        <fullName evidence="14">Probable dual-specificity RNA methyltransferase RlmN</fullName>
        <ecNumber evidence="14">2.1.1.192</ecNumber>
    </recommendedName>
    <alternativeName>
        <fullName evidence="14">23S rRNA (adenine(2503)-C(2))-methyltransferase</fullName>
    </alternativeName>
    <alternativeName>
        <fullName evidence="14">23S rRNA m2A2503 methyltransferase</fullName>
    </alternativeName>
    <alternativeName>
        <fullName evidence="14">Ribosomal RNA large subunit methyltransferase N</fullName>
    </alternativeName>
    <alternativeName>
        <fullName evidence="14">tRNA (adenine(37)-C(2))-methyltransferase</fullName>
    </alternativeName>
    <alternativeName>
        <fullName evidence="14">tRNA m2A37 methyltransferase</fullName>
    </alternativeName>
</protein>
<feature type="binding site" evidence="14">
    <location>
        <position position="116"/>
    </location>
    <ligand>
        <name>[4Fe-4S] cluster</name>
        <dbReference type="ChEBI" id="CHEBI:49883"/>
        <note>4Fe-4S-S-AdoMet</note>
    </ligand>
</feature>
<keyword evidence="10 14" id="KW-0479">Metal-binding</keyword>
<evidence type="ECO:0000256" key="5">
    <source>
        <dbReference type="ARBA" id="ARBA00022552"/>
    </source>
</evidence>
<dbReference type="SUPFAM" id="SSF102114">
    <property type="entry name" value="Radical SAM enzymes"/>
    <property type="match status" value="1"/>
</dbReference>
<dbReference type="EMBL" id="CP048877">
    <property type="protein sequence ID" value="QIJ72025.1"/>
    <property type="molecule type" value="Genomic_DNA"/>
</dbReference>
<keyword evidence="11 14" id="KW-0408">Iron</keyword>
<keyword evidence="3 14" id="KW-0004">4Fe-4S</keyword>
<dbReference type="Pfam" id="PF21016">
    <property type="entry name" value="RlmN_N"/>
    <property type="match status" value="1"/>
</dbReference>
<evidence type="ECO:0000256" key="3">
    <source>
        <dbReference type="ARBA" id="ARBA00022485"/>
    </source>
</evidence>
<sequence length="340" mass="38086">MPNLRDFTLEALEEYLSDQGQPPWRARQIFRWLARGAKNFEEMTDLPKALRRHLTQTADISLPRLTTQEKGADGTIKLALRLSDGALIETVIIPERDHYTLCLSSQVGCAMGCAFCLTAKMEFRRNLSPGEITGQIILAREILGEEASRLTNLVFMGMGEPLANYEALLTALRNILHPLGFGFSKRRVTVSTSGLVPQLLRLSQEIVVKLAISLHAPEEGLRSQLMPVNRTWPLKELLSVCRRLKLPRGWRITFEYLLLEGINDSRATAQKLAWILRGIPAKINLIPFNPAPGLPFRCPSEERILAFQAELLKAGYTTIIRKSKGRDISAACGQLYARVA</sequence>
<dbReference type="PROSITE" id="PS51918">
    <property type="entry name" value="RADICAL_SAM"/>
    <property type="match status" value="1"/>
</dbReference>
<name>A0A6G7PWF5_9BACT</name>
<dbReference type="SFLD" id="SFLDG01062">
    <property type="entry name" value="methyltransferase_(Class_A)"/>
    <property type="match status" value="1"/>
</dbReference>
<evidence type="ECO:0000256" key="7">
    <source>
        <dbReference type="ARBA" id="ARBA00022679"/>
    </source>
</evidence>
<dbReference type="InterPro" id="IPR004383">
    <property type="entry name" value="rRNA_lsu_MTrfase_RlmN/Cfr"/>
</dbReference>
<keyword evidence="6 14" id="KW-0489">Methyltransferase</keyword>
<dbReference type="GO" id="GO:0051539">
    <property type="term" value="F:4 iron, 4 sulfur cluster binding"/>
    <property type="evidence" value="ECO:0007669"/>
    <property type="project" value="UniProtKB-UniRule"/>
</dbReference>
<feature type="binding site" evidence="14">
    <location>
        <position position="191"/>
    </location>
    <ligand>
        <name>S-adenosyl-L-methionine</name>
        <dbReference type="ChEBI" id="CHEBI:59789"/>
    </ligand>
</feature>
<gene>
    <name evidence="14 15" type="primary">rlmN</name>
    <name evidence="15" type="ORF">G4V39_06985</name>
</gene>
<evidence type="ECO:0000313" key="15">
    <source>
        <dbReference type="EMBL" id="QIJ72025.1"/>
    </source>
</evidence>
<dbReference type="InterPro" id="IPR013785">
    <property type="entry name" value="Aldolase_TIM"/>
</dbReference>
<evidence type="ECO:0000256" key="13">
    <source>
        <dbReference type="ARBA" id="ARBA00023157"/>
    </source>
</evidence>
<comment type="function">
    <text evidence="14">Specifically methylates position 2 of adenine 2503 in 23S rRNA and position 2 of adenine 37 in tRNAs.</text>
</comment>
<keyword evidence="8 14" id="KW-0949">S-adenosyl-L-methionine</keyword>
<reference evidence="15 16" key="1">
    <citation type="submission" date="2020-02" db="EMBL/GenBank/DDBJ databases">
        <title>Genome analysis of Thermosulfuriphilus ammonigenes ST65T, an anaerobic thermophilic chemolithoautotrophic bacterium isolated from a deep-sea hydrothermal vent.</title>
        <authorList>
            <person name="Slobodkina G."/>
            <person name="Allioux M."/>
            <person name="Merkel A."/>
            <person name="Alain K."/>
            <person name="Jebbar M."/>
            <person name="Slobodkin A."/>
        </authorList>
    </citation>
    <scope>NUCLEOTIDE SEQUENCE [LARGE SCALE GENOMIC DNA]</scope>
    <source>
        <strain evidence="15 16">ST65</strain>
    </source>
</reference>
<dbReference type="PANTHER" id="PTHR30544:SF5">
    <property type="entry name" value="RADICAL SAM CORE DOMAIN-CONTAINING PROTEIN"/>
    <property type="match status" value="1"/>
</dbReference>
<dbReference type="RefSeq" id="WP_166032242.1">
    <property type="nucleotide sequence ID" value="NZ_CP048877.1"/>
</dbReference>
<dbReference type="SFLD" id="SFLDS00029">
    <property type="entry name" value="Radical_SAM"/>
    <property type="match status" value="1"/>
</dbReference>
<evidence type="ECO:0000256" key="2">
    <source>
        <dbReference type="ARBA" id="ARBA00007544"/>
    </source>
</evidence>
<dbReference type="GO" id="GO:0070475">
    <property type="term" value="P:rRNA base methylation"/>
    <property type="evidence" value="ECO:0007669"/>
    <property type="project" value="UniProtKB-UniRule"/>
</dbReference>
<evidence type="ECO:0000256" key="14">
    <source>
        <dbReference type="HAMAP-Rule" id="MF_01849"/>
    </source>
</evidence>
<evidence type="ECO:0000313" key="16">
    <source>
        <dbReference type="Proteomes" id="UP000502179"/>
    </source>
</evidence>
<dbReference type="Pfam" id="PF04055">
    <property type="entry name" value="Radical_SAM"/>
    <property type="match status" value="1"/>
</dbReference>
<keyword evidence="4 14" id="KW-0963">Cytoplasm</keyword>
<comment type="catalytic activity">
    <reaction evidence="14">
        <text>adenosine(37) in tRNA + 2 reduced [2Fe-2S]-[ferredoxin] + 2 S-adenosyl-L-methionine = 2-methyladenosine(37) in tRNA + 5'-deoxyadenosine + L-methionine + 2 oxidized [2Fe-2S]-[ferredoxin] + S-adenosyl-L-homocysteine</text>
        <dbReference type="Rhea" id="RHEA:43332"/>
        <dbReference type="Rhea" id="RHEA-COMP:10000"/>
        <dbReference type="Rhea" id="RHEA-COMP:10001"/>
        <dbReference type="Rhea" id="RHEA-COMP:10162"/>
        <dbReference type="Rhea" id="RHEA-COMP:10485"/>
        <dbReference type="ChEBI" id="CHEBI:17319"/>
        <dbReference type="ChEBI" id="CHEBI:33737"/>
        <dbReference type="ChEBI" id="CHEBI:33738"/>
        <dbReference type="ChEBI" id="CHEBI:57844"/>
        <dbReference type="ChEBI" id="CHEBI:57856"/>
        <dbReference type="ChEBI" id="CHEBI:59789"/>
        <dbReference type="ChEBI" id="CHEBI:74411"/>
        <dbReference type="ChEBI" id="CHEBI:74497"/>
        <dbReference type="EC" id="2.1.1.192"/>
    </reaction>
</comment>
<keyword evidence="13 14" id="KW-1015">Disulfide bond</keyword>
<dbReference type="InterPro" id="IPR048641">
    <property type="entry name" value="RlmN_N"/>
</dbReference>
<comment type="catalytic activity">
    <reaction evidence="14">
        <text>adenosine(2503) in 23S rRNA + 2 reduced [2Fe-2S]-[ferredoxin] + 2 S-adenosyl-L-methionine = 2-methyladenosine(2503) in 23S rRNA + 5'-deoxyadenosine + L-methionine + 2 oxidized [2Fe-2S]-[ferredoxin] + S-adenosyl-L-homocysteine</text>
        <dbReference type="Rhea" id="RHEA:42916"/>
        <dbReference type="Rhea" id="RHEA-COMP:10000"/>
        <dbReference type="Rhea" id="RHEA-COMP:10001"/>
        <dbReference type="Rhea" id="RHEA-COMP:10152"/>
        <dbReference type="Rhea" id="RHEA-COMP:10282"/>
        <dbReference type="ChEBI" id="CHEBI:17319"/>
        <dbReference type="ChEBI" id="CHEBI:33737"/>
        <dbReference type="ChEBI" id="CHEBI:33738"/>
        <dbReference type="ChEBI" id="CHEBI:57844"/>
        <dbReference type="ChEBI" id="CHEBI:57856"/>
        <dbReference type="ChEBI" id="CHEBI:59789"/>
        <dbReference type="ChEBI" id="CHEBI:74411"/>
        <dbReference type="ChEBI" id="CHEBI:74497"/>
        <dbReference type="EC" id="2.1.1.192"/>
    </reaction>
</comment>
<evidence type="ECO:0000256" key="6">
    <source>
        <dbReference type="ARBA" id="ARBA00022603"/>
    </source>
</evidence>
<dbReference type="GO" id="GO:0000049">
    <property type="term" value="F:tRNA binding"/>
    <property type="evidence" value="ECO:0007669"/>
    <property type="project" value="UniProtKB-UniRule"/>
</dbReference>
<dbReference type="GO" id="GO:0019843">
    <property type="term" value="F:rRNA binding"/>
    <property type="evidence" value="ECO:0007669"/>
    <property type="project" value="UniProtKB-UniRule"/>
</dbReference>
<keyword evidence="7 14" id="KW-0808">Transferase</keyword>
<dbReference type="Gene3D" id="1.10.150.530">
    <property type="match status" value="1"/>
</dbReference>
<feature type="binding site" evidence="14">
    <location>
        <position position="109"/>
    </location>
    <ligand>
        <name>[4Fe-4S] cluster</name>
        <dbReference type="ChEBI" id="CHEBI:49883"/>
        <note>4Fe-4S-S-AdoMet</note>
    </ligand>
</feature>
<dbReference type="NCBIfam" id="TIGR00048">
    <property type="entry name" value="rRNA_mod_RlmN"/>
    <property type="match status" value="1"/>
</dbReference>
<comment type="miscellaneous">
    <text evidence="14">Reaction proceeds by a ping-pong mechanism involving intermediate methylation of a conserved cysteine residue.</text>
</comment>
<keyword evidence="5 14" id="KW-0698">rRNA processing</keyword>
<evidence type="ECO:0000256" key="12">
    <source>
        <dbReference type="ARBA" id="ARBA00023014"/>
    </source>
</evidence>
<dbReference type="FunFam" id="3.20.20.70:FF:000014">
    <property type="entry name" value="Probable dual-specificity RNA methyltransferase RlmN"/>
    <property type="match status" value="1"/>
</dbReference>
<feature type="active site" description="S-methylcysteine intermediate" evidence="14">
    <location>
        <position position="332"/>
    </location>
</feature>
<evidence type="ECO:0000256" key="4">
    <source>
        <dbReference type="ARBA" id="ARBA00022490"/>
    </source>
</evidence>
<comment type="cofactor">
    <cofactor evidence="14">
        <name>[4Fe-4S] cluster</name>
        <dbReference type="ChEBI" id="CHEBI:49883"/>
    </cofactor>
    <text evidence="14">Binds 1 [4Fe-4S] cluster. The cluster is coordinated with 3 cysteines and an exchangeable S-adenosyl-L-methionine.</text>
</comment>
<feature type="binding site" evidence="14">
    <location>
        <position position="289"/>
    </location>
    <ligand>
        <name>S-adenosyl-L-methionine</name>
        <dbReference type="ChEBI" id="CHEBI:59789"/>
    </ligand>
</feature>
<dbReference type="InterPro" id="IPR027492">
    <property type="entry name" value="RNA_MTrfase_RlmN"/>
</dbReference>
<evidence type="ECO:0000256" key="10">
    <source>
        <dbReference type="ARBA" id="ARBA00022723"/>
    </source>
</evidence>
<dbReference type="Gene3D" id="3.20.20.70">
    <property type="entry name" value="Aldolase class I"/>
    <property type="match status" value="1"/>
</dbReference>
<dbReference type="GO" id="GO:0046872">
    <property type="term" value="F:metal ion binding"/>
    <property type="evidence" value="ECO:0007669"/>
    <property type="project" value="UniProtKB-KW"/>
</dbReference>
<proteinExistence type="inferred from homology"/>
<keyword evidence="12 14" id="KW-0411">Iron-sulfur</keyword>
<dbReference type="HAMAP" id="MF_01849">
    <property type="entry name" value="RNA_methyltr_RlmN"/>
    <property type="match status" value="1"/>
</dbReference>
<feature type="binding site" evidence="14">
    <location>
        <begin position="159"/>
        <end position="160"/>
    </location>
    <ligand>
        <name>S-adenosyl-L-methionine</name>
        <dbReference type="ChEBI" id="CHEBI:59789"/>
    </ligand>
</feature>
<dbReference type="KEGG" id="tav:G4V39_06985"/>
<dbReference type="InterPro" id="IPR058240">
    <property type="entry name" value="rSAM_sf"/>
</dbReference>
<dbReference type="SFLD" id="SFLDF00275">
    <property type="entry name" value="adenosine_C2_methyltransferase"/>
    <property type="match status" value="1"/>
</dbReference>
<dbReference type="CDD" id="cd01335">
    <property type="entry name" value="Radical_SAM"/>
    <property type="match status" value="1"/>
</dbReference>
<organism evidence="15 16">
    <name type="scientific">Thermosulfuriphilus ammonigenes</name>
    <dbReference type="NCBI Taxonomy" id="1936021"/>
    <lineage>
        <taxon>Bacteria</taxon>
        <taxon>Pseudomonadati</taxon>
        <taxon>Thermodesulfobacteriota</taxon>
        <taxon>Thermodesulfobacteria</taxon>
        <taxon>Thermodesulfobacteriales</taxon>
        <taxon>Thermodesulfobacteriaceae</taxon>
        <taxon>Thermosulfuriphilus</taxon>
    </lineage>
</organism>
<evidence type="ECO:0000256" key="11">
    <source>
        <dbReference type="ARBA" id="ARBA00023004"/>
    </source>
</evidence>
<comment type="caution">
    <text evidence="14">Lacks conserved residue(s) required for the propagation of feature annotation.</text>
</comment>
<evidence type="ECO:0000256" key="1">
    <source>
        <dbReference type="ARBA" id="ARBA00004496"/>
    </source>
</evidence>
<dbReference type="GO" id="GO:0005737">
    <property type="term" value="C:cytoplasm"/>
    <property type="evidence" value="ECO:0007669"/>
    <property type="project" value="UniProtKB-SubCell"/>
</dbReference>
<dbReference type="Proteomes" id="UP000502179">
    <property type="component" value="Chromosome"/>
</dbReference>
<dbReference type="GO" id="GO:0070040">
    <property type="term" value="F:rRNA (adenine(2503)-C2-)-methyltransferase activity"/>
    <property type="evidence" value="ECO:0007669"/>
    <property type="project" value="UniProtKB-UniRule"/>
</dbReference>
<evidence type="ECO:0000256" key="8">
    <source>
        <dbReference type="ARBA" id="ARBA00022691"/>
    </source>
</evidence>
<feature type="active site" description="Proton acceptor" evidence="14">
    <location>
        <position position="89"/>
    </location>
</feature>
<dbReference type="GO" id="GO:0030488">
    <property type="term" value="P:tRNA methylation"/>
    <property type="evidence" value="ECO:0007669"/>
    <property type="project" value="UniProtKB-UniRule"/>
</dbReference>